<dbReference type="GO" id="GO:0016787">
    <property type="term" value="F:hydrolase activity"/>
    <property type="evidence" value="ECO:0007669"/>
    <property type="project" value="UniProtKB-KW"/>
</dbReference>
<dbReference type="AlphaFoldDB" id="A0A161HW10"/>
<dbReference type="PATRIC" id="fig|1300344.3.peg.781"/>
<accession>A0A161HW10</accession>
<keyword evidence="2" id="KW-1185">Reference proteome</keyword>
<dbReference type="STRING" id="1300344.I598_0777"/>
<dbReference type="OrthoDB" id="9797743at2"/>
<name>A0A161HW10_9MICO</name>
<evidence type="ECO:0000313" key="2">
    <source>
        <dbReference type="Proteomes" id="UP000076794"/>
    </source>
</evidence>
<dbReference type="Proteomes" id="UP000076794">
    <property type="component" value="Chromosome"/>
</dbReference>
<dbReference type="NCBIfam" id="TIGR01509">
    <property type="entry name" value="HAD-SF-IA-v3"/>
    <property type="match status" value="1"/>
</dbReference>
<dbReference type="RefSeq" id="WP_068201431.1">
    <property type="nucleotide sequence ID" value="NZ_CP014209.1"/>
</dbReference>
<dbReference type="InterPro" id="IPR023198">
    <property type="entry name" value="PGP-like_dom2"/>
</dbReference>
<dbReference type="InterPro" id="IPR036412">
    <property type="entry name" value="HAD-like_sf"/>
</dbReference>
<organism evidence="1 2">
    <name type="scientific">Isoptericola dokdonensis DS-3</name>
    <dbReference type="NCBI Taxonomy" id="1300344"/>
    <lineage>
        <taxon>Bacteria</taxon>
        <taxon>Bacillati</taxon>
        <taxon>Actinomycetota</taxon>
        <taxon>Actinomycetes</taxon>
        <taxon>Micrococcales</taxon>
        <taxon>Promicromonosporaceae</taxon>
        <taxon>Isoptericola</taxon>
    </lineage>
</organism>
<dbReference type="SFLD" id="SFLDG01129">
    <property type="entry name" value="C1.5:_HAD__Beta-PGM__Phosphata"/>
    <property type="match status" value="1"/>
</dbReference>
<dbReference type="PANTHER" id="PTHR18901">
    <property type="entry name" value="2-DEOXYGLUCOSE-6-PHOSPHATE PHOSPHATASE 2"/>
    <property type="match status" value="1"/>
</dbReference>
<protein>
    <submittedName>
        <fullName evidence="1">Phosphorylated carbohydrates phosphatase</fullName>
        <ecNumber evidence="1">3.1.3.-</ecNumber>
    </submittedName>
</protein>
<dbReference type="InterPro" id="IPR006439">
    <property type="entry name" value="HAD-SF_hydro_IA"/>
</dbReference>
<sequence length="228" mass="23550">MTSDATTPLPAAVLWDMDGTLVDTEPYWIRAEHELVAAHGGSWSHEQALELVGNPLTVSAELLQAAGVDLPVAGIVDHLLGKVRHQVDAEVPWRPGARELLAALGAAGVPCALVTMSYSVLADAVVAHVPGAFTTLVTGDQVSRGKPDPEPYLVAAARLGVAVGECVAIEDSPTGITSALAAGTRTLGVEAVLPVEPRPGLSRAKSLVDVDLDVVRRIAGGEVVDLLS</sequence>
<dbReference type="Gene3D" id="1.10.150.240">
    <property type="entry name" value="Putative phosphatase, domain 2"/>
    <property type="match status" value="1"/>
</dbReference>
<keyword evidence="1" id="KW-0378">Hydrolase</keyword>
<dbReference type="InterPro" id="IPR023214">
    <property type="entry name" value="HAD_sf"/>
</dbReference>
<dbReference type="Gene3D" id="3.40.50.1000">
    <property type="entry name" value="HAD superfamily/HAD-like"/>
    <property type="match status" value="1"/>
</dbReference>
<dbReference type="PANTHER" id="PTHR18901:SF38">
    <property type="entry name" value="PSEUDOURIDINE-5'-PHOSPHATASE"/>
    <property type="match status" value="1"/>
</dbReference>
<dbReference type="EC" id="3.1.3.-" evidence="1"/>
<evidence type="ECO:0000313" key="1">
    <source>
        <dbReference type="EMBL" id="ANC30353.1"/>
    </source>
</evidence>
<reference evidence="1 2" key="1">
    <citation type="submission" date="2016-01" db="EMBL/GenBank/DDBJ databases">
        <title>Complete genome sequence of a soil Actinobacterium, Isoptericola dokdonensis DS-3.</title>
        <authorList>
            <person name="Kwon S.-K."/>
            <person name="Kim J.F."/>
        </authorList>
    </citation>
    <scope>NUCLEOTIDE SEQUENCE [LARGE SCALE GENOMIC DNA]</scope>
    <source>
        <strain evidence="1 2">DS-3</strain>
    </source>
</reference>
<proteinExistence type="predicted"/>
<dbReference type="SUPFAM" id="SSF56784">
    <property type="entry name" value="HAD-like"/>
    <property type="match status" value="1"/>
</dbReference>
<dbReference type="KEGG" id="ido:I598_0777"/>
<gene>
    <name evidence="1" type="ORF">I598_0777</name>
</gene>
<dbReference type="EMBL" id="CP014209">
    <property type="protein sequence ID" value="ANC30353.1"/>
    <property type="molecule type" value="Genomic_DNA"/>
</dbReference>
<dbReference type="SFLD" id="SFLDS00003">
    <property type="entry name" value="Haloacid_Dehalogenase"/>
    <property type="match status" value="1"/>
</dbReference>
<dbReference type="CDD" id="cd07505">
    <property type="entry name" value="HAD_BPGM-like"/>
    <property type="match status" value="1"/>
</dbReference>
<dbReference type="Pfam" id="PF00702">
    <property type="entry name" value="Hydrolase"/>
    <property type="match status" value="1"/>
</dbReference>